<dbReference type="InterPro" id="IPR045866">
    <property type="entry name" value="FAM210A/B-like"/>
</dbReference>
<feature type="domain" description="DUF1279" evidence="3">
    <location>
        <begin position="105"/>
        <end position="243"/>
    </location>
</feature>
<dbReference type="Proteomes" id="UP000799437">
    <property type="component" value="Unassembled WGS sequence"/>
</dbReference>
<dbReference type="Pfam" id="PF06916">
    <property type="entry name" value="FAM210A-B_dom"/>
    <property type="match status" value="1"/>
</dbReference>
<reference evidence="4" key="1">
    <citation type="journal article" date="2020" name="Stud. Mycol.">
        <title>101 Dothideomycetes genomes: a test case for predicting lifestyles and emergence of pathogens.</title>
        <authorList>
            <person name="Haridas S."/>
            <person name="Albert R."/>
            <person name="Binder M."/>
            <person name="Bloem J."/>
            <person name="Labutti K."/>
            <person name="Salamov A."/>
            <person name="Andreopoulos B."/>
            <person name="Baker S."/>
            <person name="Barry K."/>
            <person name="Bills G."/>
            <person name="Bluhm B."/>
            <person name="Cannon C."/>
            <person name="Castanera R."/>
            <person name="Culley D."/>
            <person name="Daum C."/>
            <person name="Ezra D."/>
            <person name="Gonzalez J."/>
            <person name="Henrissat B."/>
            <person name="Kuo A."/>
            <person name="Liang C."/>
            <person name="Lipzen A."/>
            <person name="Lutzoni F."/>
            <person name="Magnuson J."/>
            <person name="Mondo S."/>
            <person name="Nolan M."/>
            <person name="Ohm R."/>
            <person name="Pangilinan J."/>
            <person name="Park H.-J."/>
            <person name="Ramirez L."/>
            <person name="Alfaro M."/>
            <person name="Sun H."/>
            <person name="Tritt A."/>
            <person name="Yoshinaga Y."/>
            <person name="Zwiers L.-H."/>
            <person name="Turgeon B."/>
            <person name="Goodwin S."/>
            <person name="Spatafora J."/>
            <person name="Crous P."/>
            <person name="Grigoriev I."/>
        </authorList>
    </citation>
    <scope>NUCLEOTIDE SEQUENCE</scope>
    <source>
        <strain evidence="4">CBS 121739</strain>
    </source>
</reference>
<feature type="region of interest" description="Disordered" evidence="1">
    <location>
        <begin position="70"/>
        <end position="101"/>
    </location>
</feature>
<organism evidence="4 5">
    <name type="scientific">Pseudovirgaria hyperparasitica</name>
    <dbReference type="NCBI Taxonomy" id="470096"/>
    <lineage>
        <taxon>Eukaryota</taxon>
        <taxon>Fungi</taxon>
        <taxon>Dikarya</taxon>
        <taxon>Ascomycota</taxon>
        <taxon>Pezizomycotina</taxon>
        <taxon>Dothideomycetes</taxon>
        <taxon>Dothideomycetes incertae sedis</taxon>
        <taxon>Acrospermales</taxon>
        <taxon>Acrospermaceae</taxon>
        <taxon>Pseudovirgaria</taxon>
    </lineage>
</organism>
<evidence type="ECO:0000313" key="4">
    <source>
        <dbReference type="EMBL" id="KAF2759759.1"/>
    </source>
</evidence>
<feature type="transmembrane region" description="Helical" evidence="2">
    <location>
        <begin position="113"/>
        <end position="136"/>
    </location>
</feature>
<dbReference type="RefSeq" id="XP_033602210.1">
    <property type="nucleotide sequence ID" value="XM_033743677.1"/>
</dbReference>
<dbReference type="OrthoDB" id="426386at2759"/>
<keyword evidence="5" id="KW-1185">Reference proteome</keyword>
<evidence type="ECO:0000256" key="1">
    <source>
        <dbReference type="SAM" id="MobiDB-lite"/>
    </source>
</evidence>
<evidence type="ECO:0000259" key="3">
    <source>
        <dbReference type="Pfam" id="PF06916"/>
    </source>
</evidence>
<dbReference type="AlphaFoldDB" id="A0A6A6WC57"/>
<keyword evidence="2" id="KW-0812">Transmembrane</keyword>
<protein>
    <recommendedName>
        <fullName evidence="3">DUF1279 domain-containing protein</fullName>
    </recommendedName>
</protein>
<gene>
    <name evidence="4" type="ORF">EJ05DRAFT_474820</name>
</gene>
<proteinExistence type="predicted"/>
<dbReference type="GeneID" id="54484731"/>
<feature type="compositionally biased region" description="Low complexity" evidence="1">
    <location>
        <begin position="71"/>
        <end position="86"/>
    </location>
</feature>
<dbReference type="GO" id="GO:0005739">
    <property type="term" value="C:mitochondrion"/>
    <property type="evidence" value="ECO:0007669"/>
    <property type="project" value="TreeGrafter"/>
</dbReference>
<dbReference type="PANTHER" id="PTHR21377:SF0">
    <property type="entry name" value="PROTEIN FAM210B, MITOCHONDRIAL"/>
    <property type="match status" value="1"/>
</dbReference>
<dbReference type="InterPro" id="IPR009688">
    <property type="entry name" value="FAM210A/B-like_dom"/>
</dbReference>
<evidence type="ECO:0000256" key="2">
    <source>
        <dbReference type="SAM" id="Phobius"/>
    </source>
</evidence>
<accession>A0A6A6WC57</accession>
<name>A0A6A6WC57_9PEZI</name>
<dbReference type="PANTHER" id="PTHR21377">
    <property type="entry name" value="PROTEIN FAM210B, MITOCHONDRIAL"/>
    <property type="match status" value="1"/>
</dbReference>
<evidence type="ECO:0000313" key="5">
    <source>
        <dbReference type="Proteomes" id="UP000799437"/>
    </source>
</evidence>
<keyword evidence="2" id="KW-0472">Membrane</keyword>
<keyword evidence="2" id="KW-1133">Transmembrane helix</keyword>
<dbReference type="EMBL" id="ML996569">
    <property type="protein sequence ID" value="KAF2759759.1"/>
    <property type="molecule type" value="Genomic_DNA"/>
</dbReference>
<sequence length="269" mass="29052">MTKTSRLLKALAWAPQPSSTTTTLSSTLPRRSFFTATRITAHSKTSHIPAPARPRPLFFTSRHPLRIRFNSSKPPHAASKPAAPGSTPNPTAQLGSPEPSSLSARLKKLSREYGYSALGVYFALSALDFPFCFLAVRLLGTDRIGHAEHVVIGAFWDVVRLVAPEAGRHQGDKAVEAITGKGASEGEKRAVAVKEGIFTQEVEDAQKANEGSDATLWTQLALAYAIHKSFIFFRVPLTAAVTPKVVKTLRGWGWNIGKKTPKASKPASS</sequence>